<feature type="compositionally biased region" description="Polar residues" evidence="1">
    <location>
        <begin position="1"/>
        <end position="14"/>
    </location>
</feature>
<reference evidence="2 3" key="1">
    <citation type="submission" date="2009-08" db="EMBL/GenBank/DDBJ databases">
        <title>The Genome Sequence of Spizellomyces punctatus strain DAOM BR117.</title>
        <authorList>
            <consortium name="The Broad Institute Genome Sequencing Platform"/>
            <person name="Russ C."/>
            <person name="Cuomo C."/>
            <person name="Shea T."/>
            <person name="Young S.K."/>
            <person name="Zeng Q."/>
            <person name="Koehrsen M."/>
            <person name="Haas B."/>
            <person name="Borodovsky M."/>
            <person name="Guigo R."/>
            <person name="Alvarado L."/>
            <person name="Berlin A."/>
            <person name="Bochicchio J."/>
            <person name="Borenstein D."/>
            <person name="Chapman S."/>
            <person name="Chen Z."/>
            <person name="Engels R."/>
            <person name="Freedman E."/>
            <person name="Gellesch M."/>
            <person name="Goldberg J."/>
            <person name="Griggs A."/>
            <person name="Gujja S."/>
            <person name="Heiman D."/>
            <person name="Hepburn T."/>
            <person name="Howarth C."/>
            <person name="Jen D."/>
            <person name="Larson L."/>
            <person name="Lewis B."/>
            <person name="Mehta T."/>
            <person name="Park D."/>
            <person name="Pearson M."/>
            <person name="Roberts A."/>
            <person name="Saif S."/>
            <person name="Shenoy N."/>
            <person name="Sisk P."/>
            <person name="Stolte C."/>
            <person name="Sykes S."/>
            <person name="Thomson T."/>
            <person name="Walk T."/>
            <person name="White J."/>
            <person name="Yandava C."/>
            <person name="Burger G."/>
            <person name="Gray M.W."/>
            <person name="Holland P.W.H."/>
            <person name="King N."/>
            <person name="Lang F.B.F."/>
            <person name="Roger A.J."/>
            <person name="Ruiz-Trillo I."/>
            <person name="Lander E."/>
            <person name="Nusbaum C."/>
        </authorList>
    </citation>
    <scope>NUCLEOTIDE SEQUENCE [LARGE SCALE GENOMIC DNA]</scope>
    <source>
        <strain evidence="2 3">DAOM BR117</strain>
    </source>
</reference>
<evidence type="ECO:0000313" key="2">
    <source>
        <dbReference type="EMBL" id="KNC96034.1"/>
    </source>
</evidence>
<dbReference type="AlphaFoldDB" id="A0A0L0H4Y7"/>
<dbReference type="EMBL" id="KQ257472">
    <property type="protein sequence ID" value="KNC96034.1"/>
    <property type="molecule type" value="Genomic_DNA"/>
</dbReference>
<accession>A0A0L0H4Y7</accession>
<name>A0A0L0H4Y7_SPIPD</name>
<dbReference type="Proteomes" id="UP000053201">
    <property type="component" value="Unassembled WGS sequence"/>
</dbReference>
<feature type="region of interest" description="Disordered" evidence="1">
    <location>
        <begin position="1"/>
        <end position="36"/>
    </location>
</feature>
<feature type="compositionally biased region" description="Polar residues" evidence="1">
    <location>
        <begin position="22"/>
        <end position="31"/>
    </location>
</feature>
<dbReference type="VEuPathDB" id="FungiDB:SPPG_08630"/>
<organism evidence="2 3">
    <name type="scientific">Spizellomyces punctatus (strain DAOM BR117)</name>
    <dbReference type="NCBI Taxonomy" id="645134"/>
    <lineage>
        <taxon>Eukaryota</taxon>
        <taxon>Fungi</taxon>
        <taxon>Fungi incertae sedis</taxon>
        <taxon>Chytridiomycota</taxon>
        <taxon>Chytridiomycota incertae sedis</taxon>
        <taxon>Chytridiomycetes</taxon>
        <taxon>Spizellomycetales</taxon>
        <taxon>Spizellomycetaceae</taxon>
        <taxon>Spizellomyces</taxon>
    </lineage>
</organism>
<sequence>MGCGVSKQNATSSPADRKGKPNTGQIASPSSDVRPLLSSIPVPSIIALNEEGQALSSSDLVYQGGDEGSKYTPGVEASSDVQWVMLPPGQLPEGVKEEDVKKRFCSQPVDPVGEREHATRPVLRT</sequence>
<protein>
    <submittedName>
        <fullName evidence="2">Uncharacterized protein</fullName>
    </submittedName>
</protein>
<dbReference type="InParanoid" id="A0A0L0H4Y7"/>
<evidence type="ECO:0000256" key="1">
    <source>
        <dbReference type="SAM" id="MobiDB-lite"/>
    </source>
</evidence>
<gene>
    <name evidence="2" type="ORF">SPPG_08630</name>
</gene>
<keyword evidence="3" id="KW-1185">Reference proteome</keyword>
<dbReference type="OrthoDB" id="2163097at2759"/>
<dbReference type="GeneID" id="27691777"/>
<dbReference type="RefSeq" id="XP_016604074.1">
    <property type="nucleotide sequence ID" value="XM_016756774.1"/>
</dbReference>
<evidence type="ECO:0000313" key="3">
    <source>
        <dbReference type="Proteomes" id="UP000053201"/>
    </source>
</evidence>
<proteinExistence type="predicted"/>